<protein>
    <submittedName>
        <fullName evidence="1">Uncharacterized protein</fullName>
    </submittedName>
</protein>
<organism evidence="1">
    <name type="scientific">Tetraselmis sp. GSL018</name>
    <dbReference type="NCBI Taxonomy" id="582737"/>
    <lineage>
        <taxon>Eukaryota</taxon>
        <taxon>Viridiplantae</taxon>
        <taxon>Chlorophyta</taxon>
        <taxon>core chlorophytes</taxon>
        <taxon>Chlorodendrophyceae</taxon>
        <taxon>Chlorodendrales</taxon>
        <taxon>Chlorodendraceae</taxon>
        <taxon>Tetraselmis</taxon>
    </lineage>
</organism>
<name>A0A061R2C6_9CHLO</name>
<dbReference type="AlphaFoldDB" id="A0A061R2C6"/>
<sequence length="60" mass="7005">WSRAKTWTRFHALFLGSKPSKFGKESKRKIRAEEMLHQHSTADPIAKQSPVLFIWIPSLQ</sequence>
<accession>A0A061R2C6</accession>
<feature type="non-terminal residue" evidence="1">
    <location>
        <position position="1"/>
    </location>
</feature>
<dbReference type="EMBL" id="GBEZ01022158">
    <property type="protein sequence ID" value="JAC64661.1"/>
    <property type="molecule type" value="Transcribed_RNA"/>
</dbReference>
<reference evidence="1" key="1">
    <citation type="submission" date="2014-05" db="EMBL/GenBank/DDBJ databases">
        <title>The transcriptome of the halophilic microalga Tetraselmis sp. GSL018 isolated from the Great Salt Lake, Utah.</title>
        <authorList>
            <person name="Jinkerson R.E."/>
            <person name="D'Adamo S."/>
            <person name="Posewitz M.C."/>
        </authorList>
    </citation>
    <scope>NUCLEOTIDE SEQUENCE</scope>
    <source>
        <strain evidence="1">GSL018</strain>
    </source>
</reference>
<evidence type="ECO:0000313" key="1">
    <source>
        <dbReference type="EMBL" id="JAC64661.1"/>
    </source>
</evidence>
<proteinExistence type="predicted"/>
<gene>
    <name evidence="1" type="ORF">TSPGSL018_17824</name>
</gene>